<gene>
    <name evidence="1" type="ORF">PPEP_b0451</name>
</gene>
<reference evidence="1 2" key="1">
    <citation type="submission" date="2015-06" db="EMBL/GenBank/DDBJ databases">
        <title>Genome sequence of Pseudoalteromonas peptidolytica.</title>
        <authorList>
            <person name="Xie B.-B."/>
            <person name="Rong J.-C."/>
            <person name="Qin Q.-L."/>
            <person name="Zhang Y.-Z."/>
        </authorList>
    </citation>
    <scope>NUCLEOTIDE SEQUENCE [LARGE SCALE GENOMIC DNA]</scope>
    <source>
        <strain evidence="1 2">F12-50-A1</strain>
    </source>
</reference>
<organism evidence="1 2">
    <name type="scientific">Pseudoalteromonas peptidolytica F12-50-A1</name>
    <dbReference type="NCBI Taxonomy" id="1315280"/>
    <lineage>
        <taxon>Bacteria</taxon>
        <taxon>Pseudomonadati</taxon>
        <taxon>Pseudomonadota</taxon>
        <taxon>Gammaproteobacteria</taxon>
        <taxon>Alteromonadales</taxon>
        <taxon>Pseudoalteromonadaceae</taxon>
        <taxon>Pseudoalteromonas</taxon>
    </lineage>
</organism>
<dbReference type="EMBL" id="AQHF01000034">
    <property type="protein sequence ID" value="MBE0348651.1"/>
    <property type="molecule type" value="Genomic_DNA"/>
</dbReference>
<dbReference type="RefSeq" id="WP_168756765.1">
    <property type="nucleotide sequence ID" value="NZ_AQHF01000034.1"/>
</dbReference>
<keyword evidence="2" id="KW-1185">Reference proteome</keyword>
<name>A0A8I0MZB5_9GAMM</name>
<accession>A0A8I0MZB5</accession>
<evidence type="ECO:0000313" key="1">
    <source>
        <dbReference type="EMBL" id="MBE0348651.1"/>
    </source>
</evidence>
<sequence length="57" mass="6253">MLLASDLLLQIEQVLSQIGISTDIRQPLRTIVTQCESGDKGPVHLQSHLSLYSCMAT</sequence>
<dbReference type="Proteomes" id="UP000660708">
    <property type="component" value="Unassembled WGS sequence"/>
</dbReference>
<dbReference type="AlphaFoldDB" id="A0A8I0MZB5"/>
<comment type="caution">
    <text evidence="1">The sequence shown here is derived from an EMBL/GenBank/DDBJ whole genome shotgun (WGS) entry which is preliminary data.</text>
</comment>
<evidence type="ECO:0000313" key="2">
    <source>
        <dbReference type="Proteomes" id="UP000660708"/>
    </source>
</evidence>
<protein>
    <submittedName>
        <fullName evidence="1">Uncharacterized protein</fullName>
    </submittedName>
</protein>
<proteinExistence type="predicted"/>